<dbReference type="GO" id="GO:0008831">
    <property type="term" value="F:dTDP-4-dehydrorhamnose reductase activity"/>
    <property type="evidence" value="ECO:0007669"/>
    <property type="project" value="UniProtKB-EC"/>
</dbReference>
<evidence type="ECO:0000259" key="7">
    <source>
        <dbReference type="Pfam" id="PF04321"/>
    </source>
</evidence>
<dbReference type="CDD" id="cd05254">
    <property type="entry name" value="dTDP_HR_like_SDR_e"/>
    <property type="match status" value="1"/>
</dbReference>
<dbReference type="Gene3D" id="3.40.50.720">
    <property type="entry name" value="NAD(P)-binding Rossmann-like Domain"/>
    <property type="match status" value="1"/>
</dbReference>
<comment type="cofactor">
    <cofactor evidence="6">
        <name>Mg(2+)</name>
        <dbReference type="ChEBI" id="CHEBI:18420"/>
    </cofactor>
    <text evidence="6">Binds 1 Mg(2+) ion per monomer.</text>
</comment>
<keyword evidence="6" id="KW-0521">NADP</keyword>
<evidence type="ECO:0000256" key="5">
    <source>
        <dbReference type="ARBA" id="ARBA00048200"/>
    </source>
</evidence>
<feature type="domain" description="RmlD-like substrate binding" evidence="7">
    <location>
        <begin position="6"/>
        <end position="293"/>
    </location>
</feature>
<gene>
    <name evidence="8" type="primary">rfbD</name>
    <name evidence="8" type="ORF">P4B07_24615</name>
</gene>
<evidence type="ECO:0000256" key="3">
    <source>
        <dbReference type="ARBA" id="ARBA00012929"/>
    </source>
</evidence>
<organism evidence="8 9">
    <name type="scientific">Ensifer adhaerens</name>
    <name type="common">Sinorhizobium morelense</name>
    <dbReference type="NCBI Taxonomy" id="106592"/>
    <lineage>
        <taxon>Bacteria</taxon>
        <taxon>Pseudomonadati</taxon>
        <taxon>Pseudomonadota</taxon>
        <taxon>Alphaproteobacteria</taxon>
        <taxon>Hyphomicrobiales</taxon>
        <taxon>Rhizobiaceae</taxon>
        <taxon>Sinorhizobium/Ensifer group</taxon>
        <taxon>Ensifer</taxon>
    </lineage>
</organism>
<dbReference type="GeneID" id="29521692"/>
<evidence type="ECO:0000313" key="9">
    <source>
        <dbReference type="Proteomes" id="UP001214094"/>
    </source>
</evidence>
<dbReference type="InterPro" id="IPR029903">
    <property type="entry name" value="RmlD-like-bd"/>
</dbReference>
<evidence type="ECO:0000256" key="4">
    <source>
        <dbReference type="ARBA" id="ARBA00017099"/>
    </source>
</evidence>
<name>A0ABY8HN10_ENSAD</name>
<dbReference type="Proteomes" id="UP001214094">
    <property type="component" value="Plasmid unnamedA"/>
</dbReference>
<dbReference type="InterPro" id="IPR005913">
    <property type="entry name" value="dTDP_dehydrorham_reduct"/>
</dbReference>
<protein>
    <recommendedName>
        <fullName evidence="4 6">dTDP-4-dehydrorhamnose reductase</fullName>
        <ecNumber evidence="3 6">1.1.1.133</ecNumber>
    </recommendedName>
</protein>
<evidence type="ECO:0000256" key="2">
    <source>
        <dbReference type="ARBA" id="ARBA00010944"/>
    </source>
</evidence>
<comment type="pathway">
    <text evidence="1 6">Carbohydrate biosynthesis; dTDP-L-rhamnose biosynthesis.</text>
</comment>
<comment type="catalytic activity">
    <reaction evidence="5 6">
        <text>dTDP-beta-L-rhamnose + NADP(+) = dTDP-4-dehydro-beta-L-rhamnose + NADPH + H(+)</text>
        <dbReference type="Rhea" id="RHEA:21796"/>
        <dbReference type="ChEBI" id="CHEBI:15378"/>
        <dbReference type="ChEBI" id="CHEBI:57510"/>
        <dbReference type="ChEBI" id="CHEBI:57783"/>
        <dbReference type="ChEBI" id="CHEBI:58349"/>
        <dbReference type="ChEBI" id="CHEBI:62830"/>
        <dbReference type="EC" id="1.1.1.133"/>
    </reaction>
</comment>
<dbReference type="PANTHER" id="PTHR10491:SF4">
    <property type="entry name" value="METHIONINE ADENOSYLTRANSFERASE 2 SUBUNIT BETA"/>
    <property type="match status" value="1"/>
</dbReference>
<evidence type="ECO:0000313" key="8">
    <source>
        <dbReference type="EMBL" id="WFP92940.1"/>
    </source>
</evidence>
<keyword evidence="9" id="KW-1185">Reference proteome</keyword>
<dbReference type="InterPro" id="IPR036291">
    <property type="entry name" value="NAD(P)-bd_dom_sf"/>
</dbReference>
<geneLocation type="plasmid" evidence="8 9">
    <name>unnamedA</name>
</geneLocation>
<dbReference type="EMBL" id="CP121309">
    <property type="protein sequence ID" value="WFP92940.1"/>
    <property type="molecule type" value="Genomic_DNA"/>
</dbReference>
<evidence type="ECO:0000256" key="1">
    <source>
        <dbReference type="ARBA" id="ARBA00004781"/>
    </source>
</evidence>
<dbReference type="Gene3D" id="3.90.25.10">
    <property type="entry name" value="UDP-galactose 4-epimerase, domain 1"/>
    <property type="match status" value="1"/>
</dbReference>
<accession>A0ABY8HN10</accession>
<sequence length="299" mass="32770">MSPPIRFLVTGLTGQVVQALLETGREQPEIAIIALGRPQLDLMNTKSIVGVLKECSPDIVVSAAAYTSVDLAESDRVAAFKVNSEAPRELAVAASDMRVPIIHLSTDYVFDGTKNTPYVETDTAVPLGVYGQSKLQGEKLISAVMDDHVILRTAWVYSPFGRSFMRTILDHARTRKELLVVDDQVGNPTSALDLAREIFRVGKNLLNSRDRELRGTFHLTATGDASWADFAEEILKASRAIDGPSAEVRRISAADYPTPARRPSNSRLCSRKIQDHHGIRLPVWSASVSASVCRLLQHV</sequence>
<evidence type="ECO:0000256" key="6">
    <source>
        <dbReference type="RuleBase" id="RU364082"/>
    </source>
</evidence>
<dbReference type="RefSeq" id="WP_234798776.1">
    <property type="nucleotide sequence ID" value="NZ_CP015881.1"/>
</dbReference>
<comment type="function">
    <text evidence="6">Catalyzes the reduction of dTDP-6-deoxy-L-lyxo-4-hexulose to yield dTDP-L-rhamnose.</text>
</comment>
<keyword evidence="8" id="KW-0614">Plasmid</keyword>
<proteinExistence type="inferred from homology"/>
<dbReference type="EC" id="1.1.1.133" evidence="3 6"/>
<dbReference type="NCBIfam" id="TIGR01214">
    <property type="entry name" value="rmlD"/>
    <property type="match status" value="1"/>
</dbReference>
<dbReference type="Pfam" id="PF04321">
    <property type="entry name" value="RmlD_sub_bind"/>
    <property type="match status" value="1"/>
</dbReference>
<keyword evidence="6 8" id="KW-0560">Oxidoreductase</keyword>
<dbReference type="SUPFAM" id="SSF51735">
    <property type="entry name" value="NAD(P)-binding Rossmann-fold domains"/>
    <property type="match status" value="1"/>
</dbReference>
<reference evidence="8 9" key="1">
    <citation type="submission" date="2023-03" db="EMBL/GenBank/DDBJ databases">
        <title>Comparative genome and transcriptome analysis combination mining strategies for increasing vitamin B12 production of Ensifer adhaerens strain.</title>
        <authorList>
            <person name="Yongheng L."/>
        </authorList>
    </citation>
    <scope>NUCLEOTIDE SEQUENCE [LARGE SCALE GENOMIC DNA]</scope>
    <source>
        <strain evidence="8 9">Casida A-T305</strain>
        <plasmid evidence="8 9">unnamedA</plasmid>
    </source>
</reference>
<comment type="similarity">
    <text evidence="2 6">Belongs to the dTDP-4-dehydrorhamnose reductase family.</text>
</comment>
<dbReference type="PANTHER" id="PTHR10491">
    <property type="entry name" value="DTDP-4-DEHYDRORHAMNOSE REDUCTASE"/>
    <property type="match status" value="1"/>
</dbReference>